<keyword evidence="4 10" id="KW-0633">Potassium transport</keyword>
<feature type="transmembrane region" description="Helical" evidence="12">
    <location>
        <begin position="71"/>
        <end position="94"/>
    </location>
</feature>
<feature type="transmembrane region" description="Helical" evidence="12">
    <location>
        <begin position="273"/>
        <end position="293"/>
    </location>
</feature>
<gene>
    <name evidence="13" type="primary">trkG</name>
    <name evidence="13" type="ORF">NCTC13093_00578</name>
</gene>
<comment type="function">
    <text evidence="10">Low-affinity potassium transport system. Interacts with Trk system potassium uptake protein TrkA.</text>
</comment>
<protein>
    <recommendedName>
        <fullName evidence="10">Trk system potassium uptake protein</fullName>
    </recommendedName>
</protein>
<evidence type="ECO:0000256" key="10">
    <source>
        <dbReference type="PIRNR" id="PIRNR006247"/>
    </source>
</evidence>
<sequence length="484" mass="52494">MVVSLKTVARLLGPAILFTGIIAMIPATVAVVNSTPGAFGFFSVTGLSVAIFYLLRIYSRGHKLTITLREMFLFTASLWFSITMLSAIPFWIMLDDISYCESLFEAASGLSTTGATAINHLNIRPPSILLWRSMLQYLGGLGFVVIAVAVLPNVASGGMNIFKTESTSFDISAKLTPHIKTMAFYFLALYLFLLIACTICYMLGGLDFFLAITSALSTVSTGGMMILDESMTFMPPAVHYTAIVFMIIGSLPFLLILAAISGNLSLLYKDQQVRAFIKIIAVCTAVVTATLFFQNDYDFEKAFRVALFNIVSVISTSGFALEDFASWNETASFVFFIILAIGGCSSSTSGGIKVFRLVVAMSMFKAQLFKSLHPHSVSMPRFNSNIVGSDTLRSIITYFVAYILALLISSFAATSLGLTLSDSFSASMTCLSNVGPAMGPTLTPAGNFAGLSDPLYLIFAFDMILGRLEIIPVILCMTSIFWRK</sequence>
<evidence type="ECO:0000256" key="2">
    <source>
        <dbReference type="ARBA" id="ARBA00022448"/>
    </source>
</evidence>
<evidence type="ECO:0000256" key="3">
    <source>
        <dbReference type="ARBA" id="ARBA00022475"/>
    </source>
</evidence>
<dbReference type="AlphaFoldDB" id="A0A2X0V3X9"/>
<dbReference type="OrthoDB" id="9810952at2"/>
<feature type="transmembrane region" description="Helical" evidence="12">
    <location>
        <begin position="183"/>
        <end position="204"/>
    </location>
</feature>
<dbReference type="RefSeq" id="WP_113743399.1">
    <property type="nucleotide sequence ID" value="NZ_UAPU01000007.1"/>
</dbReference>
<evidence type="ECO:0000313" key="14">
    <source>
        <dbReference type="Proteomes" id="UP000250086"/>
    </source>
</evidence>
<feature type="transmembrane region" description="Helical" evidence="12">
    <location>
        <begin position="12"/>
        <end position="32"/>
    </location>
</feature>
<keyword evidence="8 10" id="KW-0406">Ion transport</keyword>
<feature type="transmembrane region" description="Helical" evidence="12">
    <location>
        <begin position="395"/>
        <end position="418"/>
    </location>
</feature>
<evidence type="ECO:0000256" key="6">
    <source>
        <dbReference type="ARBA" id="ARBA00022958"/>
    </source>
</evidence>
<feature type="transmembrane region" description="Helical" evidence="12">
    <location>
        <begin position="333"/>
        <end position="355"/>
    </location>
</feature>
<feature type="binding site" evidence="11">
    <location>
        <position position="434"/>
    </location>
    <ligand>
        <name>K(+)</name>
        <dbReference type="ChEBI" id="CHEBI:29103"/>
    </ligand>
</feature>
<evidence type="ECO:0000256" key="7">
    <source>
        <dbReference type="ARBA" id="ARBA00022989"/>
    </source>
</evidence>
<dbReference type="Proteomes" id="UP000250086">
    <property type="component" value="Unassembled WGS sequence"/>
</dbReference>
<comment type="similarity">
    <text evidence="10">Belongs to the TrkH potassium transport family.</text>
</comment>
<keyword evidence="14" id="KW-1185">Reference proteome</keyword>
<keyword evidence="3 10" id="KW-1003">Cell membrane</keyword>
<proteinExistence type="inferred from homology"/>
<keyword evidence="6 10" id="KW-0630">Potassium</keyword>
<accession>A0A2X0V3X9</accession>
<organism evidence="13 14">
    <name type="scientific">Anaerobiospirillum thomasii</name>
    <dbReference type="NCBI Taxonomy" id="179995"/>
    <lineage>
        <taxon>Bacteria</taxon>
        <taxon>Pseudomonadati</taxon>
        <taxon>Pseudomonadota</taxon>
        <taxon>Gammaproteobacteria</taxon>
        <taxon>Aeromonadales</taxon>
        <taxon>Succinivibrionaceae</taxon>
        <taxon>Anaerobiospirillum</taxon>
    </lineage>
</organism>
<evidence type="ECO:0000256" key="12">
    <source>
        <dbReference type="SAM" id="Phobius"/>
    </source>
</evidence>
<dbReference type="PANTHER" id="PTHR32024">
    <property type="entry name" value="TRK SYSTEM POTASSIUM UPTAKE PROTEIN TRKG-RELATED"/>
    <property type="match status" value="1"/>
</dbReference>
<evidence type="ECO:0000256" key="1">
    <source>
        <dbReference type="ARBA" id="ARBA00004651"/>
    </source>
</evidence>
<dbReference type="PIRSF" id="PIRSF006247">
    <property type="entry name" value="TrkH"/>
    <property type="match status" value="1"/>
</dbReference>
<feature type="transmembrane region" description="Helical" evidence="12">
    <location>
        <begin position="455"/>
        <end position="482"/>
    </location>
</feature>
<feature type="transmembrane region" description="Helical" evidence="12">
    <location>
        <begin position="38"/>
        <end position="59"/>
    </location>
</feature>
<evidence type="ECO:0000256" key="4">
    <source>
        <dbReference type="ARBA" id="ARBA00022538"/>
    </source>
</evidence>
<feature type="binding site" evidence="11">
    <location>
        <position position="222"/>
    </location>
    <ligand>
        <name>K(+)</name>
        <dbReference type="ChEBI" id="CHEBI:29103"/>
    </ligand>
</feature>
<evidence type="ECO:0000256" key="5">
    <source>
        <dbReference type="ARBA" id="ARBA00022692"/>
    </source>
</evidence>
<dbReference type="GO" id="GO:0005886">
    <property type="term" value="C:plasma membrane"/>
    <property type="evidence" value="ECO:0007669"/>
    <property type="project" value="UniProtKB-SubCell"/>
</dbReference>
<keyword evidence="2 10" id="KW-0813">Transport</keyword>
<keyword evidence="9 10" id="KW-0472">Membrane</keyword>
<dbReference type="InterPro" id="IPR003445">
    <property type="entry name" value="Cat_transpt"/>
</dbReference>
<keyword evidence="7 12" id="KW-1133">Transmembrane helix</keyword>
<comment type="subcellular location">
    <subcellularLocation>
        <location evidence="10">Cell inner membrane</location>
        <topology evidence="10">Multi-pass membrane protein</topology>
    </subcellularLocation>
    <subcellularLocation>
        <location evidence="1">Cell membrane</location>
        <topology evidence="1">Multi-pass membrane protein</topology>
    </subcellularLocation>
</comment>
<keyword evidence="11" id="KW-0479">Metal-binding</keyword>
<keyword evidence="10" id="KW-0997">Cell inner membrane</keyword>
<feature type="transmembrane region" description="Helical" evidence="12">
    <location>
        <begin position="239"/>
        <end position="261"/>
    </location>
</feature>
<feature type="binding site" evidence="11">
    <location>
        <position position="113"/>
    </location>
    <ligand>
        <name>K(+)</name>
        <dbReference type="ChEBI" id="CHEBI:29103"/>
    </ligand>
</feature>
<reference evidence="13 14" key="1">
    <citation type="submission" date="2018-06" db="EMBL/GenBank/DDBJ databases">
        <authorList>
            <consortium name="Pathogen Informatics"/>
            <person name="Doyle S."/>
        </authorList>
    </citation>
    <scope>NUCLEOTIDE SEQUENCE [LARGE SCALE GENOMIC DNA]</scope>
    <source>
        <strain evidence="13 14">NCTC13093</strain>
    </source>
</reference>
<evidence type="ECO:0000313" key="13">
    <source>
        <dbReference type="EMBL" id="SPT69214.1"/>
    </source>
</evidence>
<evidence type="ECO:0000256" key="11">
    <source>
        <dbReference type="PIRSR" id="PIRSR006247-1"/>
    </source>
</evidence>
<dbReference type="GO" id="GO:0015379">
    <property type="term" value="F:potassium:chloride symporter activity"/>
    <property type="evidence" value="ECO:0007669"/>
    <property type="project" value="InterPro"/>
</dbReference>
<dbReference type="InterPro" id="IPR004772">
    <property type="entry name" value="TrkH"/>
</dbReference>
<dbReference type="EMBL" id="UAPV01000001">
    <property type="protein sequence ID" value="SPT69214.1"/>
    <property type="molecule type" value="Genomic_DNA"/>
</dbReference>
<name>A0A2X0V3X9_9GAMM</name>
<feature type="binding site" evidence="11">
    <location>
        <position position="316"/>
    </location>
    <ligand>
        <name>K(+)</name>
        <dbReference type="ChEBI" id="CHEBI:29103"/>
    </ligand>
</feature>
<dbReference type="GO" id="GO:0046872">
    <property type="term" value="F:metal ion binding"/>
    <property type="evidence" value="ECO:0007669"/>
    <property type="project" value="UniProtKB-KW"/>
</dbReference>
<keyword evidence="5 12" id="KW-0812">Transmembrane</keyword>
<evidence type="ECO:0000256" key="8">
    <source>
        <dbReference type="ARBA" id="ARBA00023065"/>
    </source>
</evidence>
<feature type="binding site" evidence="11">
    <location>
        <position position="433"/>
    </location>
    <ligand>
        <name>K(+)</name>
        <dbReference type="ChEBI" id="CHEBI:29103"/>
    </ligand>
</feature>
<dbReference type="PANTHER" id="PTHR32024:SF3">
    <property type="entry name" value="TRK SYSTEM POTASSIUM UPTAKE PROTEIN"/>
    <property type="match status" value="1"/>
</dbReference>
<dbReference type="Pfam" id="PF02386">
    <property type="entry name" value="TrkH"/>
    <property type="match status" value="1"/>
</dbReference>
<evidence type="ECO:0000256" key="9">
    <source>
        <dbReference type="ARBA" id="ARBA00023136"/>
    </source>
</evidence>
<feature type="transmembrane region" description="Helical" evidence="12">
    <location>
        <begin position="137"/>
        <end position="162"/>
    </location>
</feature>
<feature type="binding site" evidence="11">
    <location>
        <position position="112"/>
    </location>
    <ligand>
        <name>K(+)</name>
        <dbReference type="ChEBI" id="CHEBI:29103"/>
    </ligand>
</feature>